<organism evidence="2 3">
    <name type="scientific">Gadus morhua</name>
    <name type="common">Atlantic cod</name>
    <dbReference type="NCBI Taxonomy" id="8049"/>
    <lineage>
        <taxon>Eukaryota</taxon>
        <taxon>Metazoa</taxon>
        <taxon>Chordata</taxon>
        <taxon>Craniata</taxon>
        <taxon>Vertebrata</taxon>
        <taxon>Euteleostomi</taxon>
        <taxon>Actinopterygii</taxon>
        <taxon>Neopterygii</taxon>
        <taxon>Teleostei</taxon>
        <taxon>Neoteleostei</taxon>
        <taxon>Acanthomorphata</taxon>
        <taxon>Zeiogadaria</taxon>
        <taxon>Gadariae</taxon>
        <taxon>Gadiformes</taxon>
        <taxon>Gadoidei</taxon>
        <taxon>Gadidae</taxon>
        <taxon>Gadus</taxon>
    </lineage>
</organism>
<reference evidence="2" key="2">
    <citation type="submission" date="2025-09" db="UniProtKB">
        <authorList>
            <consortium name="Ensembl"/>
        </authorList>
    </citation>
    <scope>IDENTIFICATION</scope>
</reference>
<dbReference type="Ensembl" id="ENSGMOT00000059830.1">
    <property type="protein sequence ID" value="ENSGMOP00000026784.1"/>
    <property type="gene ID" value="ENSGMOG00000036967.1"/>
</dbReference>
<dbReference type="AlphaFoldDB" id="A0A8C5A6C2"/>
<accession>A0A8C5A6C2</accession>
<dbReference type="GO" id="GO:0031591">
    <property type="term" value="P:wybutosine biosynthetic process"/>
    <property type="evidence" value="ECO:0007669"/>
    <property type="project" value="TreeGrafter"/>
</dbReference>
<dbReference type="InterPro" id="IPR013785">
    <property type="entry name" value="Aldolase_TIM"/>
</dbReference>
<evidence type="ECO:0000313" key="3">
    <source>
        <dbReference type="Proteomes" id="UP000694546"/>
    </source>
</evidence>
<dbReference type="PANTHER" id="PTHR13930:SF0">
    <property type="entry name" value="S-ADENOSYL-L-METHIONINE-DEPENDENT TRNA 4-DEMETHYLWYOSINE SYNTHASE TYW1-RELATED"/>
    <property type="match status" value="1"/>
</dbReference>
<dbReference type="Gene3D" id="3.40.50.360">
    <property type="match status" value="1"/>
</dbReference>
<dbReference type="PANTHER" id="PTHR13930">
    <property type="entry name" value="S-ADENOSYL-L-METHIONINE-DEPENDENT TRNA 4-DEMETHYLWYOSINE SYNTHASE"/>
    <property type="match status" value="1"/>
</dbReference>
<evidence type="ECO:0000313" key="2">
    <source>
        <dbReference type="Ensembl" id="ENSGMOP00000026784.1"/>
    </source>
</evidence>
<protein>
    <submittedName>
        <fullName evidence="2">Uncharacterized protein</fullName>
    </submittedName>
</protein>
<proteinExistence type="predicted"/>
<sequence length="421" mass="48083">MHDVNNCKLLMLHHVFNLYFWICCQFVIMGYFFLILFHICITPLCQCTNRPVCVFLLAAHTDGQPTESADWFCKWLGSVSDLPESLRYAVFGLVRIFSTSHHTFASNFPVLITLLLSYNLSPSHPFSSTCIFSLSVYFSLSLSLRLTIYLYPSHCGSLSVSLSLSLSVGLFLCPSARHHTNPMCPEWRWKMDPAEEILQVALGHPQSRIRHFRGPKAWQAEHCALSLVVEPIMYSSTASLSPTHISPLFAVLSRSLVPVVQLCVCKDTIIKDSLKKMDRPLFRDFWPRFLDSLKGPWGEGYPIQRQRTVYRLTLVKAWTLEEPTACSEPMASGQPDFREVKVGLCSDRLPDPAVLIVHRRIPGPGGWWIWIDYDRCQVLVRVYEESGGGAWRVFSPPWTTWPEPQYARHQRRIKTKDASGC</sequence>
<dbReference type="GeneTree" id="ENSGT00510000047059"/>
<feature type="transmembrane region" description="Helical" evidence="1">
    <location>
        <begin position="18"/>
        <end position="41"/>
    </location>
</feature>
<reference evidence="2" key="1">
    <citation type="submission" date="2025-08" db="UniProtKB">
        <authorList>
            <consortium name="Ensembl"/>
        </authorList>
    </citation>
    <scope>IDENTIFICATION</scope>
</reference>
<dbReference type="Gene3D" id="3.20.20.70">
    <property type="entry name" value="Aldolase class I"/>
    <property type="match status" value="1"/>
</dbReference>
<dbReference type="InterPro" id="IPR029039">
    <property type="entry name" value="Flavoprotein-like_sf"/>
</dbReference>
<dbReference type="GO" id="GO:0051539">
    <property type="term" value="F:4 iron, 4 sulfur cluster binding"/>
    <property type="evidence" value="ECO:0007669"/>
    <property type="project" value="InterPro"/>
</dbReference>
<dbReference type="InterPro" id="IPR034556">
    <property type="entry name" value="tRNA_wybutosine-synthase"/>
</dbReference>
<keyword evidence="1" id="KW-0472">Membrane</keyword>
<dbReference type="Proteomes" id="UP000694546">
    <property type="component" value="Chromosome 16"/>
</dbReference>
<keyword evidence="3" id="KW-1185">Reference proteome</keyword>
<dbReference type="SUPFAM" id="SSF52218">
    <property type="entry name" value="Flavoproteins"/>
    <property type="match status" value="1"/>
</dbReference>
<keyword evidence="1" id="KW-0812">Transmembrane</keyword>
<keyword evidence="1" id="KW-1133">Transmembrane helix</keyword>
<evidence type="ECO:0000256" key="1">
    <source>
        <dbReference type="SAM" id="Phobius"/>
    </source>
</evidence>
<name>A0A8C5A6C2_GADMO</name>